<proteinExistence type="inferred from homology"/>
<feature type="transmembrane region" description="Helical" evidence="11">
    <location>
        <begin position="337"/>
        <end position="355"/>
    </location>
</feature>
<dbReference type="InterPro" id="IPR008915">
    <property type="entry name" value="Peptidase_M50"/>
</dbReference>
<comment type="caution">
    <text evidence="13">The sequence shown here is derived from an EMBL/GenBank/DDBJ whole genome shotgun (WGS) entry which is preliminary data.</text>
</comment>
<evidence type="ECO:0000256" key="8">
    <source>
        <dbReference type="ARBA" id="ARBA00022989"/>
    </source>
</evidence>
<evidence type="ECO:0000256" key="4">
    <source>
        <dbReference type="ARBA" id="ARBA00022670"/>
    </source>
</evidence>
<comment type="subcellular location">
    <subcellularLocation>
        <location evidence="2">Membrane</location>
        <topology evidence="2">Multi-pass membrane protein</topology>
    </subcellularLocation>
</comment>
<dbReference type="GO" id="GO:0016020">
    <property type="term" value="C:membrane"/>
    <property type="evidence" value="ECO:0007669"/>
    <property type="project" value="UniProtKB-SubCell"/>
</dbReference>
<feature type="domain" description="PDZ" evidence="12">
    <location>
        <begin position="122"/>
        <end position="192"/>
    </location>
</feature>
<dbReference type="Gene3D" id="2.30.42.10">
    <property type="match status" value="1"/>
</dbReference>
<protein>
    <recommendedName>
        <fullName evidence="11">Zinc metalloprotease</fullName>
        <ecNumber evidence="11">3.4.24.-</ecNumber>
    </recommendedName>
</protein>
<evidence type="ECO:0000256" key="11">
    <source>
        <dbReference type="RuleBase" id="RU362031"/>
    </source>
</evidence>
<dbReference type="NCBIfam" id="TIGR00054">
    <property type="entry name" value="RIP metalloprotease RseP"/>
    <property type="match status" value="1"/>
</dbReference>
<dbReference type="AlphaFoldDB" id="A0AAJ1ALH6"/>
<keyword evidence="7 11" id="KW-0862">Zinc</keyword>
<evidence type="ECO:0000256" key="7">
    <source>
        <dbReference type="ARBA" id="ARBA00022833"/>
    </source>
</evidence>
<keyword evidence="8 11" id="KW-1133">Transmembrane helix</keyword>
<feature type="transmembrane region" description="Helical" evidence="11">
    <location>
        <begin position="287"/>
        <end position="311"/>
    </location>
</feature>
<evidence type="ECO:0000256" key="10">
    <source>
        <dbReference type="ARBA" id="ARBA00023136"/>
    </source>
</evidence>
<evidence type="ECO:0000256" key="6">
    <source>
        <dbReference type="ARBA" id="ARBA00022801"/>
    </source>
</evidence>
<gene>
    <name evidence="13" type="primary">rseP</name>
    <name evidence="13" type="ORF">K8G79_10195</name>
</gene>
<keyword evidence="9 11" id="KW-0482">Metalloprotease</keyword>
<dbReference type="CDD" id="cd23081">
    <property type="entry name" value="cpPDZ_EcRseP-like"/>
    <property type="match status" value="1"/>
</dbReference>
<evidence type="ECO:0000256" key="3">
    <source>
        <dbReference type="ARBA" id="ARBA00007931"/>
    </source>
</evidence>
<keyword evidence="4" id="KW-0645">Protease</keyword>
<accession>A0AAJ1ALH6</accession>
<feature type="transmembrane region" description="Helical" evidence="11">
    <location>
        <begin position="106"/>
        <end position="127"/>
    </location>
</feature>
<comment type="similarity">
    <text evidence="3 11">Belongs to the peptidase M50B family.</text>
</comment>
<dbReference type="SMART" id="SM00228">
    <property type="entry name" value="PDZ"/>
    <property type="match status" value="1"/>
</dbReference>
<dbReference type="GO" id="GO:0004222">
    <property type="term" value="F:metalloendopeptidase activity"/>
    <property type="evidence" value="ECO:0007669"/>
    <property type="project" value="InterPro"/>
</dbReference>
<keyword evidence="5 11" id="KW-0812">Transmembrane</keyword>
<evidence type="ECO:0000259" key="12">
    <source>
        <dbReference type="SMART" id="SM00228"/>
    </source>
</evidence>
<dbReference type="EMBL" id="JAIOIU010000127">
    <property type="protein sequence ID" value="MBZ0160487.1"/>
    <property type="molecule type" value="Genomic_DNA"/>
</dbReference>
<evidence type="ECO:0000313" key="14">
    <source>
        <dbReference type="Proteomes" id="UP001197609"/>
    </source>
</evidence>
<dbReference type="PANTHER" id="PTHR42837:SF2">
    <property type="entry name" value="MEMBRANE METALLOPROTEASE ARASP2, CHLOROPLASTIC-RELATED"/>
    <property type="match status" value="1"/>
</dbReference>
<keyword evidence="6 11" id="KW-0378">Hydrolase</keyword>
<dbReference type="EC" id="3.4.24.-" evidence="11"/>
<dbReference type="GO" id="GO:0006508">
    <property type="term" value="P:proteolysis"/>
    <property type="evidence" value="ECO:0007669"/>
    <property type="project" value="UniProtKB-KW"/>
</dbReference>
<dbReference type="InterPro" id="IPR004387">
    <property type="entry name" value="Pept_M50_Zn"/>
</dbReference>
<evidence type="ECO:0000256" key="9">
    <source>
        <dbReference type="ARBA" id="ARBA00023049"/>
    </source>
</evidence>
<dbReference type="InterPro" id="IPR041489">
    <property type="entry name" value="PDZ_6"/>
</dbReference>
<dbReference type="Proteomes" id="UP001197609">
    <property type="component" value="Unassembled WGS sequence"/>
</dbReference>
<evidence type="ECO:0000313" key="13">
    <source>
        <dbReference type="EMBL" id="MBZ0160487.1"/>
    </source>
</evidence>
<dbReference type="SUPFAM" id="SSF50156">
    <property type="entry name" value="PDZ domain-like"/>
    <property type="match status" value="1"/>
</dbReference>
<organism evidence="13 14">
    <name type="scientific">Candidatus Methylomirabilis tolerans</name>
    <dbReference type="NCBI Taxonomy" id="3123416"/>
    <lineage>
        <taxon>Bacteria</taxon>
        <taxon>Candidatus Methylomirabilota</taxon>
        <taxon>Candidatus Methylomirabilia</taxon>
        <taxon>Candidatus Methylomirabilales</taxon>
        <taxon>Candidatus Methylomirabilaceae</taxon>
        <taxon>Candidatus Methylomirabilis</taxon>
    </lineage>
</organism>
<dbReference type="Pfam" id="PF02163">
    <property type="entry name" value="Peptidase_M50"/>
    <property type="match status" value="1"/>
</dbReference>
<dbReference type="GO" id="GO:0046872">
    <property type="term" value="F:metal ion binding"/>
    <property type="evidence" value="ECO:0007669"/>
    <property type="project" value="UniProtKB-KW"/>
</dbReference>
<keyword evidence="11" id="KW-0479">Metal-binding</keyword>
<evidence type="ECO:0000256" key="5">
    <source>
        <dbReference type="ARBA" id="ARBA00022692"/>
    </source>
</evidence>
<evidence type="ECO:0000256" key="2">
    <source>
        <dbReference type="ARBA" id="ARBA00004141"/>
    </source>
</evidence>
<name>A0AAJ1ALH6_9BACT</name>
<dbReference type="Pfam" id="PF17820">
    <property type="entry name" value="PDZ_6"/>
    <property type="match status" value="1"/>
</dbReference>
<evidence type="ECO:0000256" key="1">
    <source>
        <dbReference type="ARBA" id="ARBA00001947"/>
    </source>
</evidence>
<dbReference type="InterPro" id="IPR036034">
    <property type="entry name" value="PDZ_sf"/>
</dbReference>
<dbReference type="PANTHER" id="PTHR42837">
    <property type="entry name" value="REGULATOR OF SIGMA-E PROTEASE RSEP"/>
    <property type="match status" value="1"/>
</dbReference>
<keyword evidence="10 11" id="KW-0472">Membrane</keyword>
<dbReference type="InterPro" id="IPR001478">
    <property type="entry name" value="PDZ"/>
</dbReference>
<reference evidence="13 14" key="1">
    <citation type="journal article" date="2021" name="bioRxiv">
        <title>Unraveling nitrogen, sulfur and carbon metabolic pathways and microbial community transcriptional responses to substrate deprivation and toxicity stresses in a bioreactor mimicking anoxic brackish coastal sediment conditions.</title>
        <authorList>
            <person name="Martins P.D."/>
            <person name="Echeveste M.J."/>
            <person name="Arshad A."/>
            <person name="Kurth J."/>
            <person name="Ouboter H."/>
            <person name="Jetten M.S.M."/>
            <person name="Welte C.U."/>
        </authorList>
    </citation>
    <scope>NUCLEOTIDE SEQUENCE [LARGE SCALE GENOMIC DNA]</scope>
    <source>
        <strain evidence="13">MAG_38</strain>
    </source>
</reference>
<comment type="cofactor">
    <cofactor evidence="1 11">
        <name>Zn(2+)</name>
        <dbReference type="ChEBI" id="CHEBI:29105"/>
    </cofactor>
</comment>
<sequence length="365" mass="39821">MLDVVDPRPLLSRLDYLLWAILVLGALIFVHELGHFLVAKRAGVKVLKFSLGFGPKLIGFTRGETEYLLSAIPLGGYVKMLGEDPKEEVADPEGSFSAKSVGWRSLIILAGPASNLLLAVTIFWAVFTVGVPTLATKVGEVMQDFPALEAGVLIGDRIKAIDGQPIEKWEELATQIHKSPGQPVRLTIERAGSRFDLVVAPKATRQKNLFGEEQEIGLLGIAPAEEFLIERTNPATAFGRAIYKTYDLSRLILLTFVKLIQGVVPAKTIGGPLMVAQMAGQQARQGVLSLLFFTALLSINLAILNLLPIPILDGGHLFFSLIEAVRGKPVSLKKREMAQQVGMALLVALMIFAFYNDIFRLLGRQ</sequence>
<dbReference type="CDD" id="cd06163">
    <property type="entry name" value="S2P-M50_PDZ_RseP-like"/>
    <property type="match status" value="1"/>
</dbReference>
<feature type="transmembrane region" description="Helical" evidence="11">
    <location>
        <begin position="16"/>
        <end position="38"/>
    </location>
</feature>